<dbReference type="Proteomes" id="UP000179237">
    <property type="component" value="Unassembled WGS sequence"/>
</dbReference>
<dbReference type="AlphaFoldDB" id="A0A1F5FX17"/>
<reference evidence="1 2" key="1">
    <citation type="journal article" date="2016" name="Nat. Commun.">
        <title>Thousands of microbial genomes shed light on interconnected biogeochemical processes in an aquifer system.</title>
        <authorList>
            <person name="Anantharaman K."/>
            <person name="Brown C.T."/>
            <person name="Hug L.A."/>
            <person name="Sharon I."/>
            <person name="Castelle C.J."/>
            <person name="Probst A.J."/>
            <person name="Thomas B.C."/>
            <person name="Singh A."/>
            <person name="Wilkins M.J."/>
            <person name="Karaoz U."/>
            <person name="Brodie E.L."/>
            <person name="Williams K.H."/>
            <person name="Hubbard S.S."/>
            <person name="Banfield J.F."/>
        </authorList>
    </citation>
    <scope>NUCLEOTIDE SEQUENCE [LARGE SCALE GENOMIC DNA]</scope>
</reference>
<feature type="non-terminal residue" evidence="1">
    <location>
        <position position="1"/>
    </location>
</feature>
<comment type="caution">
    <text evidence="1">The sequence shown here is derived from an EMBL/GenBank/DDBJ whole genome shotgun (WGS) entry which is preliminary data.</text>
</comment>
<dbReference type="InterPro" id="IPR011009">
    <property type="entry name" value="Kinase-like_dom_sf"/>
</dbReference>
<name>A0A1F5FX17_9BACT</name>
<evidence type="ECO:0000313" key="2">
    <source>
        <dbReference type="Proteomes" id="UP000179237"/>
    </source>
</evidence>
<gene>
    <name evidence="1" type="ORF">A2572_03180</name>
</gene>
<sequence>VYENPTKQHGQKLTDFLNRNFRLPKNVAAPTEIVFNSRSQIVGFRMPFFKGASPFRKLSDRKHCLKEGIGAKIVSDLHLQQIDILNTLHPQGIVEGDLNDLNNLYKSGQAVGIDVDSWQFGNWPCGVATENFLNPRLYGVDLSQKAYFTPEDDWYAFSVLLHRGLLKVHPYGGTHPTFNNLPVRAQKKITVHDKGVIYPAVGLKPEVITDDLSQIFHQFFKKGQIGTFPRQVLEQFVNSLVTCPSCQQEYPRNRRTCPTCQEQNQAALNITIPGSVTYKELLKVTGQIIFHKLENADTLLIITVDKNIATLYILNQYGVQQVSSFNYQKGMRIDASSKLVVINDSQSNVLQVYRVNSDNLELHGELVTDIYAGNNQAMFRVNNQHVIHVIGSQLIDTTIFHDQFLHQPLRQVMPNQTWFSSNSDKEFVCLGFYRVLRQQFFWLSREGFSTDLKLPSLETGEGLLDISIKYGSKEILVQRHTKLQGKEYVRIEHLNFNGQILFSNRYEISSLPGESLHGLGFSKGNLIYPTDQGVVRLKLSDNSLANFSGTNKLVNSNHTLYLFQQGLLLVNNKSVHQLILN</sequence>
<dbReference type="EMBL" id="MFAQ01000002">
    <property type="protein sequence ID" value="OGD84104.1"/>
    <property type="molecule type" value="Genomic_DNA"/>
</dbReference>
<dbReference type="SUPFAM" id="SSF56112">
    <property type="entry name" value="Protein kinase-like (PK-like)"/>
    <property type="match status" value="1"/>
</dbReference>
<protein>
    <submittedName>
        <fullName evidence="1">Uncharacterized protein</fullName>
    </submittedName>
</protein>
<accession>A0A1F5FX17</accession>
<evidence type="ECO:0000313" key="1">
    <source>
        <dbReference type="EMBL" id="OGD84104.1"/>
    </source>
</evidence>
<proteinExistence type="predicted"/>
<organism evidence="1 2">
    <name type="scientific">Candidatus Collierbacteria bacterium RIFOXYD1_FULL_40_9</name>
    <dbReference type="NCBI Taxonomy" id="1817731"/>
    <lineage>
        <taxon>Bacteria</taxon>
        <taxon>Candidatus Collieribacteriota</taxon>
    </lineage>
</organism>